<evidence type="ECO:0000256" key="1">
    <source>
        <dbReference type="SAM" id="MobiDB-lite"/>
    </source>
</evidence>
<organism evidence="2 3">
    <name type="scientific">Sclerotinia sclerotiorum (strain ATCC 18683 / 1980 / Ss-1)</name>
    <name type="common">White mold</name>
    <name type="synonym">Whetzelinia sclerotiorum</name>
    <dbReference type="NCBI Taxonomy" id="665079"/>
    <lineage>
        <taxon>Eukaryota</taxon>
        <taxon>Fungi</taxon>
        <taxon>Dikarya</taxon>
        <taxon>Ascomycota</taxon>
        <taxon>Pezizomycotina</taxon>
        <taxon>Leotiomycetes</taxon>
        <taxon>Helotiales</taxon>
        <taxon>Sclerotiniaceae</taxon>
        <taxon>Sclerotinia</taxon>
    </lineage>
</organism>
<protein>
    <submittedName>
        <fullName evidence="2">Uncharacterized protein</fullName>
    </submittedName>
</protein>
<feature type="compositionally biased region" description="Basic and acidic residues" evidence="1">
    <location>
        <begin position="10"/>
        <end position="25"/>
    </location>
</feature>
<name>A0A1D9QET8_SCLS1</name>
<gene>
    <name evidence="2" type="ORF">sscle_11g082340</name>
</gene>
<evidence type="ECO:0000313" key="2">
    <source>
        <dbReference type="EMBL" id="APA13464.1"/>
    </source>
</evidence>
<feature type="region of interest" description="Disordered" evidence="1">
    <location>
        <begin position="88"/>
        <end position="115"/>
    </location>
</feature>
<dbReference type="VEuPathDB" id="FungiDB:sscle_11g082340"/>
<accession>A0A1D9QET8</accession>
<dbReference type="AlphaFoldDB" id="A0A1D9QET8"/>
<proteinExistence type="predicted"/>
<dbReference type="EMBL" id="CP017824">
    <property type="protein sequence ID" value="APA13464.1"/>
    <property type="molecule type" value="Genomic_DNA"/>
</dbReference>
<dbReference type="OrthoDB" id="10348422at2759"/>
<dbReference type="Proteomes" id="UP000177798">
    <property type="component" value="Chromosome 11"/>
</dbReference>
<feature type="compositionally biased region" description="Polar residues" evidence="1">
    <location>
        <begin position="102"/>
        <end position="115"/>
    </location>
</feature>
<feature type="region of interest" description="Disordered" evidence="1">
    <location>
        <begin position="1"/>
        <end position="37"/>
    </location>
</feature>
<evidence type="ECO:0000313" key="3">
    <source>
        <dbReference type="Proteomes" id="UP000177798"/>
    </source>
</evidence>
<reference evidence="3" key="1">
    <citation type="journal article" date="2017" name="Genome Biol. Evol.">
        <title>The complete genome sequence of the phytopathogenic fungus Sclerotinia sclerotiorum reveals insights into the genome architecture of broad host range pathogens.</title>
        <authorList>
            <person name="Derbyshire M."/>
            <person name="Denton-Giles M."/>
            <person name="Hegedus D."/>
            <person name="Seifbarghy S."/>
            <person name="Rollins J."/>
            <person name="van Kan J."/>
            <person name="Seidl M.F."/>
            <person name="Faino L."/>
            <person name="Mbengue M."/>
            <person name="Navaud O."/>
            <person name="Raffaele S."/>
            <person name="Hammond-Kosack K."/>
            <person name="Heard S."/>
            <person name="Oliver R."/>
        </authorList>
    </citation>
    <scope>NUCLEOTIDE SEQUENCE [LARGE SCALE GENOMIC DNA]</scope>
    <source>
        <strain evidence="3">ATCC 18683 / 1980 / Ss-1</strain>
    </source>
</reference>
<sequence>MADFSTSSATEERVIRMSSRKHEAPSDDVVEPSAKRVRTSSPVVWKTLSEARVQFWRDNGTWPTEEEEMSMETIESFRNMAKYMHAQKRTLSRKGSDASLDIETSPSELQGSLNS</sequence>